<dbReference type="RefSeq" id="XP_003870113.1">
    <property type="nucleotide sequence ID" value="XM_003870064.1"/>
</dbReference>
<dbReference type="KEGG" id="cot:CORT_0E03950"/>
<protein>
    <submittedName>
        <fullName evidence="3">Uncharacterized protein</fullName>
    </submittedName>
</protein>
<name>H8X754_CANO9</name>
<dbReference type="OrthoDB" id="4020157at2759"/>
<gene>
    <name evidence="3" type="ORF">CORT_0E03950</name>
</gene>
<keyword evidence="1" id="KW-0175">Coiled coil</keyword>
<proteinExistence type="predicted"/>
<feature type="compositionally biased region" description="Polar residues" evidence="2">
    <location>
        <begin position="22"/>
        <end position="34"/>
    </location>
</feature>
<dbReference type="GeneID" id="14541044"/>
<evidence type="ECO:0000256" key="2">
    <source>
        <dbReference type="SAM" id="MobiDB-lite"/>
    </source>
</evidence>
<dbReference type="Proteomes" id="UP000005018">
    <property type="component" value="Chromosome 5"/>
</dbReference>
<feature type="region of interest" description="Disordered" evidence="2">
    <location>
        <begin position="1"/>
        <end position="55"/>
    </location>
</feature>
<reference evidence="3 4" key="1">
    <citation type="journal article" date="2012" name="PLoS ONE">
        <title>Sequence and analysis of the genome of the pathogenic yeast Candida orthopsilosis.</title>
        <authorList>
            <person name="Riccombeni A."/>
            <person name="Vidanes G."/>
            <person name="Proux-Wera E."/>
            <person name="Wolfe K.H."/>
            <person name="Butler G."/>
        </authorList>
    </citation>
    <scope>NUCLEOTIDE SEQUENCE [LARGE SCALE GENOMIC DNA]</scope>
    <source>
        <strain evidence="3 4">Co 90-125</strain>
    </source>
</reference>
<feature type="coiled-coil region" evidence="1">
    <location>
        <begin position="141"/>
        <end position="170"/>
    </location>
</feature>
<dbReference type="HOGENOM" id="CLU_118184_0_0_1"/>
<sequence>MQDIMSGPKSDDTDISMELLSSPPSNIIEQVNEAQKSRSKARLNPLFSSPTHNRDKCSEFHHITDRELSSRGSIVNPKNKHNKLRQVRNQYRYEKLSLQREKVTDKQFKQDVERKYDEQVREFLNWEDVNRLIEDERDILSENKRNSLELQEAEARAWEEEMELMELIESLDLNS</sequence>
<organism evidence="3 4">
    <name type="scientific">Candida orthopsilosis (strain 90-125)</name>
    <name type="common">Yeast</name>
    <dbReference type="NCBI Taxonomy" id="1136231"/>
    <lineage>
        <taxon>Eukaryota</taxon>
        <taxon>Fungi</taxon>
        <taxon>Dikarya</taxon>
        <taxon>Ascomycota</taxon>
        <taxon>Saccharomycotina</taxon>
        <taxon>Pichiomycetes</taxon>
        <taxon>Debaryomycetaceae</taxon>
        <taxon>Candida/Lodderomyces clade</taxon>
        <taxon>Candida</taxon>
    </lineage>
</organism>
<evidence type="ECO:0000313" key="4">
    <source>
        <dbReference type="Proteomes" id="UP000005018"/>
    </source>
</evidence>
<dbReference type="EMBL" id="HE681723">
    <property type="protein sequence ID" value="CCG23982.1"/>
    <property type="molecule type" value="Genomic_DNA"/>
</dbReference>
<evidence type="ECO:0000313" key="3">
    <source>
        <dbReference type="EMBL" id="CCG23982.1"/>
    </source>
</evidence>
<evidence type="ECO:0000256" key="1">
    <source>
        <dbReference type="SAM" id="Coils"/>
    </source>
</evidence>
<accession>H8X754</accession>
<keyword evidence="4" id="KW-1185">Reference proteome</keyword>
<dbReference type="AlphaFoldDB" id="H8X754"/>